<accession>A0A9P8Q4I2</accession>
<comment type="caution">
    <text evidence="1">The sequence shown here is derived from an EMBL/GenBank/DDBJ whole genome shotgun (WGS) entry which is preliminary data.</text>
</comment>
<protein>
    <submittedName>
        <fullName evidence="1">Uncharacterized protein</fullName>
    </submittedName>
</protein>
<keyword evidence="2" id="KW-1185">Reference proteome</keyword>
<dbReference type="EMBL" id="JAEUBG010002723">
    <property type="protein sequence ID" value="KAH3684107.1"/>
    <property type="molecule type" value="Genomic_DNA"/>
</dbReference>
<evidence type="ECO:0000313" key="2">
    <source>
        <dbReference type="Proteomes" id="UP000774326"/>
    </source>
</evidence>
<dbReference type="Proteomes" id="UP000774326">
    <property type="component" value="Unassembled WGS sequence"/>
</dbReference>
<proteinExistence type="predicted"/>
<sequence length="79" mass="8409">MEVAILYVCGLDGVVWIGKVSFSSSSIALSFNGACKLTLELFKEELNELVPSFIPAVNLETDALASISLLASKDSLEIS</sequence>
<organism evidence="1 2">
    <name type="scientific">Wickerhamomyces pijperi</name>
    <name type="common">Yeast</name>
    <name type="synonym">Pichia pijperi</name>
    <dbReference type="NCBI Taxonomy" id="599730"/>
    <lineage>
        <taxon>Eukaryota</taxon>
        <taxon>Fungi</taxon>
        <taxon>Dikarya</taxon>
        <taxon>Ascomycota</taxon>
        <taxon>Saccharomycotina</taxon>
        <taxon>Saccharomycetes</taxon>
        <taxon>Phaffomycetales</taxon>
        <taxon>Wickerhamomycetaceae</taxon>
        <taxon>Wickerhamomyces</taxon>
    </lineage>
</organism>
<reference evidence="1" key="2">
    <citation type="submission" date="2021-01" db="EMBL/GenBank/DDBJ databases">
        <authorList>
            <person name="Schikora-Tamarit M.A."/>
        </authorList>
    </citation>
    <scope>NUCLEOTIDE SEQUENCE</scope>
    <source>
        <strain evidence="1">CBS2887</strain>
    </source>
</reference>
<evidence type="ECO:0000313" key="1">
    <source>
        <dbReference type="EMBL" id="KAH3684107.1"/>
    </source>
</evidence>
<dbReference type="AlphaFoldDB" id="A0A9P8Q4I2"/>
<name>A0A9P8Q4I2_WICPI</name>
<gene>
    <name evidence="1" type="ORF">WICPIJ_004931</name>
</gene>
<reference evidence="1" key="1">
    <citation type="journal article" date="2021" name="Open Biol.">
        <title>Shared evolutionary footprints suggest mitochondrial oxidative damage underlies multiple complex I losses in fungi.</title>
        <authorList>
            <person name="Schikora-Tamarit M.A."/>
            <person name="Marcet-Houben M."/>
            <person name="Nosek J."/>
            <person name="Gabaldon T."/>
        </authorList>
    </citation>
    <scope>NUCLEOTIDE SEQUENCE</scope>
    <source>
        <strain evidence="1">CBS2887</strain>
    </source>
</reference>